<dbReference type="AlphaFoldDB" id="A0A2I0IEF0"/>
<protein>
    <submittedName>
        <fullName evidence="2">Uncharacterized protein</fullName>
    </submittedName>
</protein>
<dbReference type="EMBL" id="PGOL01003223">
    <property type="protein sequence ID" value="PKI42163.1"/>
    <property type="molecule type" value="Genomic_DNA"/>
</dbReference>
<evidence type="ECO:0000313" key="2">
    <source>
        <dbReference type="EMBL" id="PKI42163.1"/>
    </source>
</evidence>
<feature type="region of interest" description="Disordered" evidence="1">
    <location>
        <begin position="44"/>
        <end position="80"/>
    </location>
</feature>
<sequence>MSPALVTSVTEPTSVRHRARPCMSPALVTSVTEHASVRPPVISATSARHQRHQRPSPASVTTVTSATSVHHQRPSPASPALVTVPANTRHRARRPSPRLTVFVHVHPCIRILFQGFHRVTRLSNTFPTLSSYPEASMSEKGLDRRKEDYPDPGMAS</sequence>
<feature type="region of interest" description="Disordered" evidence="1">
    <location>
        <begin position="127"/>
        <end position="156"/>
    </location>
</feature>
<proteinExistence type="predicted"/>
<name>A0A2I0IEF0_PUNGR</name>
<organism evidence="2 3">
    <name type="scientific">Punica granatum</name>
    <name type="common">Pomegranate</name>
    <dbReference type="NCBI Taxonomy" id="22663"/>
    <lineage>
        <taxon>Eukaryota</taxon>
        <taxon>Viridiplantae</taxon>
        <taxon>Streptophyta</taxon>
        <taxon>Embryophyta</taxon>
        <taxon>Tracheophyta</taxon>
        <taxon>Spermatophyta</taxon>
        <taxon>Magnoliopsida</taxon>
        <taxon>eudicotyledons</taxon>
        <taxon>Gunneridae</taxon>
        <taxon>Pentapetalae</taxon>
        <taxon>rosids</taxon>
        <taxon>malvids</taxon>
        <taxon>Myrtales</taxon>
        <taxon>Lythraceae</taxon>
        <taxon>Punica</taxon>
    </lineage>
</organism>
<accession>A0A2I0IEF0</accession>
<comment type="caution">
    <text evidence="2">The sequence shown here is derived from an EMBL/GenBank/DDBJ whole genome shotgun (WGS) entry which is preliminary data.</text>
</comment>
<feature type="compositionally biased region" description="Low complexity" evidence="1">
    <location>
        <begin position="55"/>
        <end position="69"/>
    </location>
</feature>
<gene>
    <name evidence="2" type="ORF">CRG98_037447</name>
</gene>
<evidence type="ECO:0000256" key="1">
    <source>
        <dbReference type="SAM" id="MobiDB-lite"/>
    </source>
</evidence>
<keyword evidence="3" id="KW-1185">Reference proteome</keyword>
<evidence type="ECO:0000313" key="3">
    <source>
        <dbReference type="Proteomes" id="UP000233551"/>
    </source>
</evidence>
<reference evidence="2 3" key="1">
    <citation type="submission" date="2017-11" db="EMBL/GenBank/DDBJ databases">
        <title>De-novo sequencing of pomegranate (Punica granatum L.) genome.</title>
        <authorList>
            <person name="Akparov Z."/>
            <person name="Amiraslanov A."/>
            <person name="Hajiyeva S."/>
            <person name="Abbasov M."/>
            <person name="Kaur K."/>
            <person name="Hamwieh A."/>
            <person name="Solovyev V."/>
            <person name="Salamov A."/>
            <person name="Braich B."/>
            <person name="Kosarev P."/>
            <person name="Mahmoud A."/>
            <person name="Hajiyev E."/>
            <person name="Babayeva S."/>
            <person name="Izzatullayeva V."/>
            <person name="Mammadov A."/>
            <person name="Mammadov A."/>
            <person name="Sharifova S."/>
            <person name="Ojaghi J."/>
            <person name="Eynullazada K."/>
            <person name="Bayramov B."/>
            <person name="Abdulazimova A."/>
            <person name="Shahmuradov I."/>
        </authorList>
    </citation>
    <scope>NUCLEOTIDE SEQUENCE [LARGE SCALE GENOMIC DNA]</scope>
    <source>
        <strain evidence="3">cv. AG2017</strain>
        <tissue evidence="2">Leaf</tissue>
    </source>
</reference>
<feature type="compositionally biased region" description="Basic and acidic residues" evidence="1">
    <location>
        <begin position="140"/>
        <end position="149"/>
    </location>
</feature>
<dbReference type="Proteomes" id="UP000233551">
    <property type="component" value="Unassembled WGS sequence"/>
</dbReference>